<evidence type="ECO:0000313" key="1">
    <source>
        <dbReference type="EMBL" id="GGX80917.1"/>
    </source>
</evidence>
<gene>
    <name evidence="1" type="ORF">GCM10010358_38960</name>
</gene>
<proteinExistence type="predicted"/>
<reference evidence="1" key="2">
    <citation type="submission" date="2020-09" db="EMBL/GenBank/DDBJ databases">
        <authorList>
            <person name="Sun Q."/>
            <person name="Ohkuma M."/>
        </authorList>
    </citation>
    <scope>NUCLEOTIDE SEQUENCE</scope>
    <source>
        <strain evidence="1">JCM 4790</strain>
    </source>
</reference>
<name>A0A918U267_9ACTN</name>
<evidence type="ECO:0000313" key="2">
    <source>
        <dbReference type="Proteomes" id="UP000619244"/>
    </source>
</evidence>
<sequence>MGAVGVALAVQDVQYVPLQRVRDGDDAFTDGKADEQQQPLVLIRRGISRDSRAMP</sequence>
<comment type="caution">
    <text evidence="1">The sequence shown here is derived from an EMBL/GenBank/DDBJ whole genome shotgun (WGS) entry which is preliminary data.</text>
</comment>
<dbReference type="Proteomes" id="UP000619244">
    <property type="component" value="Unassembled WGS sequence"/>
</dbReference>
<keyword evidence="2" id="KW-1185">Reference proteome</keyword>
<organism evidence="1 2">
    <name type="scientific">Streptomyces minutiscleroticus</name>
    <dbReference type="NCBI Taxonomy" id="68238"/>
    <lineage>
        <taxon>Bacteria</taxon>
        <taxon>Bacillati</taxon>
        <taxon>Actinomycetota</taxon>
        <taxon>Actinomycetes</taxon>
        <taxon>Kitasatosporales</taxon>
        <taxon>Streptomycetaceae</taxon>
        <taxon>Streptomyces</taxon>
    </lineage>
</organism>
<dbReference type="EMBL" id="BMVU01000018">
    <property type="protein sequence ID" value="GGX80917.1"/>
    <property type="molecule type" value="Genomic_DNA"/>
</dbReference>
<accession>A0A918U267</accession>
<dbReference type="AlphaFoldDB" id="A0A918U267"/>
<protein>
    <submittedName>
        <fullName evidence="1">Uncharacterized protein</fullName>
    </submittedName>
</protein>
<reference evidence="1" key="1">
    <citation type="journal article" date="2014" name="Int. J. Syst. Evol. Microbiol.">
        <title>Complete genome sequence of Corynebacterium casei LMG S-19264T (=DSM 44701T), isolated from a smear-ripened cheese.</title>
        <authorList>
            <consortium name="US DOE Joint Genome Institute (JGI-PGF)"/>
            <person name="Walter F."/>
            <person name="Albersmeier A."/>
            <person name="Kalinowski J."/>
            <person name="Ruckert C."/>
        </authorList>
    </citation>
    <scope>NUCLEOTIDE SEQUENCE</scope>
    <source>
        <strain evidence="1">JCM 4790</strain>
    </source>
</reference>